<dbReference type="EMBL" id="CM007895">
    <property type="protein sequence ID" value="OTG23418.1"/>
    <property type="molecule type" value="Genomic_DNA"/>
</dbReference>
<reference evidence="1" key="3">
    <citation type="submission" date="2020-06" db="EMBL/GenBank/DDBJ databases">
        <title>Helianthus annuus Genome sequencing and assembly Release 2.</title>
        <authorList>
            <person name="Gouzy J."/>
            <person name="Langlade N."/>
            <person name="Munos S."/>
        </authorList>
    </citation>
    <scope>NUCLEOTIDE SEQUENCE</scope>
    <source>
        <tissue evidence="1">Leaves</tissue>
    </source>
</reference>
<dbReference type="InParanoid" id="A0A251UJA3"/>
<evidence type="ECO:0000313" key="3">
    <source>
        <dbReference type="Proteomes" id="UP000215914"/>
    </source>
</evidence>
<reference evidence="2" key="2">
    <citation type="submission" date="2017-02" db="EMBL/GenBank/DDBJ databases">
        <title>Sunflower complete genome.</title>
        <authorList>
            <person name="Langlade N."/>
            <person name="Munos S."/>
        </authorList>
    </citation>
    <scope>NUCLEOTIDE SEQUENCE [LARGE SCALE GENOMIC DNA]</scope>
    <source>
        <tissue evidence="2">Leaves</tissue>
    </source>
</reference>
<reference evidence="1 3" key="1">
    <citation type="journal article" date="2017" name="Nature">
        <title>The sunflower genome provides insights into oil metabolism, flowering and Asterid evolution.</title>
        <authorList>
            <person name="Badouin H."/>
            <person name="Gouzy J."/>
            <person name="Grassa C.J."/>
            <person name="Murat F."/>
            <person name="Staton S.E."/>
            <person name="Cottret L."/>
            <person name="Lelandais-Briere C."/>
            <person name="Owens G.L."/>
            <person name="Carrere S."/>
            <person name="Mayjonade B."/>
            <person name="Legrand L."/>
            <person name="Gill N."/>
            <person name="Kane N.C."/>
            <person name="Bowers J.E."/>
            <person name="Hubner S."/>
            <person name="Bellec A."/>
            <person name="Berard A."/>
            <person name="Berges H."/>
            <person name="Blanchet N."/>
            <person name="Boniface M.C."/>
            <person name="Brunel D."/>
            <person name="Catrice O."/>
            <person name="Chaidir N."/>
            <person name="Claudel C."/>
            <person name="Donnadieu C."/>
            <person name="Faraut T."/>
            <person name="Fievet G."/>
            <person name="Helmstetter N."/>
            <person name="King M."/>
            <person name="Knapp S.J."/>
            <person name="Lai Z."/>
            <person name="Le Paslier M.C."/>
            <person name="Lippi Y."/>
            <person name="Lorenzon L."/>
            <person name="Mandel J.R."/>
            <person name="Marage G."/>
            <person name="Marchand G."/>
            <person name="Marquand E."/>
            <person name="Bret-Mestries E."/>
            <person name="Morien E."/>
            <person name="Nambeesan S."/>
            <person name="Nguyen T."/>
            <person name="Pegot-Espagnet P."/>
            <person name="Pouilly N."/>
            <person name="Raftis F."/>
            <person name="Sallet E."/>
            <person name="Schiex T."/>
            <person name="Thomas J."/>
            <person name="Vandecasteele C."/>
            <person name="Vares D."/>
            <person name="Vear F."/>
            <person name="Vautrin S."/>
            <person name="Crespi M."/>
            <person name="Mangin B."/>
            <person name="Burke J.M."/>
            <person name="Salse J."/>
            <person name="Munos S."/>
            <person name="Vincourt P."/>
            <person name="Rieseberg L.H."/>
            <person name="Langlade N.B."/>
        </authorList>
    </citation>
    <scope>NUCLEOTIDE SEQUENCE [LARGE SCALE GENOMIC DNA]</scope>
    <source>
        <strain evidence="3">cv. SF193</strain>
        <tissue evidence="1">Leaves</tissue>
    </source>
</reference>
<keyword evidence="3" id="KW-1185">Reference proteome</keyword>
<accession>A0A251UJA3</accession>
<organism evidence="2 3">
    <name type="scientific">Helianthus annuus</name>
    <name type="common">Common sunflower</name>
    <dbReference type="NCBI Taxonomy" id="4232"/>
    <lineage>
        <taxon>Eukaryota</taxon>
        <taxon>Viridiplantae</taxon>
        <taxon>Streptophyta</taxon>
        <taxon>Embryophyta</taxon>
        <taxon>Tracheophyta</taxon>
        <taxon>Spermatophyta</taxon>
        <taxon>Magnoliopsida</taxon>
        <taxon>eudicotyledons</taxon>
        <taxon>Gunneridae</taxon>
        <taxon>Pentapetalae</taxon>
        <taxon>asterids</taxon>
        <taxon>campanulids</taxon>
        <taxon>Asterales</taxon>
        <taxon>Asteraceae</taxon>
        <taxon>Asteroideae</taxon>
        <taxon>Heliantheae alliance</taxon>
        <taxon>Heliantheae</taxon>
        <taxon>Helianthus</taxon>
    </lineage>
</organism>
<evidence type="ECO:0000313" key="1">
    <source>
        <dbReference type="EMBL" id="KAF5802997.1"/>
    </source>
</evidence>
<dbReference type="Proteomes" id="UP000215914">
    <property type="component" value="Chromosome 6"/>
</dbReference>
<dbReference type="Gramene" id="mRNA:HanXRQr2_Chr06g0266161">
    <property type="protein sequence ID" value="CDS:HanXRQr2_Chr06g0266161.1"/>
    <property type="gene ID" value="HanXRQr2_Chr06g0266161"/>
</dbReference>
<sequence length="63" mass="7023">MTMVVAQRRSSGVWYSGGWLRRTCAAAGYGGRVRRLPFLLRSLPGSVGGLHQQRTEWWGVSCL</sequence>
<proteinExistence type="predicted"/>
<protein>
    <submittedName>
        <fullName evidence="2">Uncharacterized protein</fullName>
    </submittedName>
</protein>
<dbReference type="AlphaFoldDB" id="A0A251UJA3"/>
<evidence type="ECO:0000313" key="2">
    <source>
        <dbReference type="EMBL" id="OTG23418.1"/>
    </source>
</evidence>
<dbReference type="EMBL" id="MNCJ02000321">
    <property type="protein sequence ID" value="KAF5802997.1"/>
    <property type="molecule type" value="Genomic_DNA"/>
</dbReference>
<name>A0A251UJA3_HELAN</name>
<gene>
    <name evidence="2" type="ORF">HannXRQ_Chr06g0182291</name>
    <name evidence="1" type="ORF">HanXRQr2_Chr06g0266161</name>
</gene>